<dbReference type="SUPFAM" id="SSF47384">
    <property type="entry name" value="Homodimeric domain of signal transducing histidine kinase"/>
    <property type="match status" value="1"/>
</dbReference>
<dbReference type="Pfam" id="PF00072">
    <property type="entry name" value="Response_reg"/>
    <property type="match status" value="1"/>
</dbReference>
<evidence type="ECO:0000256" key="5">
    <source>
        <dbReference type="ARBA" id="ARBA00022679"/>
    </source>
</evidence>
<dbReference type="GO" id="GO:0000155">
    <property type="term" value="F:phosphorelay sensor kinase activity"/>
    <property type="evidence" value="ECO:0007669"/>
    <property type="project" value="InterPro"/>
</dbReference>
<evidence type="ECO:0000256" key="1">
    <source>
        <dbReference type="ARBA" id="ARBA00000085"/>
    </source>
</evidence>
<dbReference type="InterPro" id="IPR011006">
    <property type="entry name" value="CheY-like_superfamily"/>
</dbReference>
<dbReference type="InterPro" id="IPR001789">
    <property type="entry name" value="Sig_transdc_resp-reg_receiver"/>
</dbReference>
<evidence type="ECO:0000256" key="2">
    <source>
        <dbReference type="ARBA" id="ARBA00004429"/>
    </source>
</evidence>
<dbReference type="CDD" id="cd00075">
    <property type="entry name" value="HATPase"/>
    <property type="match status" value="1"/>
</dbReference>
<dbReference type="InterPro" id="IPR003661">
    <property type="entry name" value="HisK_dim/P_dom"/>
</dbReference>
<comment type="catalytic activity">
    <reaction evidence="1">
        <text>ATP + protein L-histidine = ADP + protein N-phospho-L-histidine.</text>
        <dbReference type="EC" id="2.7.13.3"/>
    </reaction>
</comment>
<keyword evidence="8" id="KW-1133">Transmembrane helix</keyword>
<dbReference type="CDD" id="cd19410">
    <property type="entry name" value="HK9-like_sensor"/>
    <property type="match status" value="1"/>
</dbReference>
<dbReference type="InterPro" id="IPR036890">
    <property type="entry name" value="HATPase_C_sf"/>
</dbReference>
<dbReference type="PROSITE" id="PS50109">
    <property type="entry name" value="HIS_KIN"/>
    <property type="match status" value="1"/>
</dbReference>
<feature type="transmembrane region" description="Helical" evidence="8">
    <location>
        <begin position="15"/>
        <end position="34"/>
    </location>
</feature>
<dbReference type="FunFam" id="3.30.565.10:FF:000006">
    <property type="entry name" value="Sensor histidine kinase WalK"/>
    <property type="match status" value="1"/>
</dbReference>
<evidence type="ECO:0000259" key="9">
    <source>
        <dbReference type="PROSITE" id="PS50109"/>
    </source>
</evidence>
<dbReference type="AlphaFoldDB" id="A0A6P2UYE4"/>
<keyword evidence="4 7" id="KW-0597">Phosphoprotein</keyword>
<evidence type="ECO:0000256" key="4">
    <source>
        <dbReference type="ARBA" id="ARBA00022553"/>
    </source>
</evidence>
<evidence type="ECO:0000259" key="10">
    <source>
        <dbReference type="PROSITE" id="PS50110"/>
    </source>
</evidence>
<dbReference type="InterPro" id="IPR007891">
    <property type="entry name" value="CHASE3"/>
</dbReference>
<name>A0A6P2UYE4_BURL3</name>
<keyword evidence="6 11" id="KW-0418">Kinase</keyword>
<dbReference type="SUPFAM" id="SSF55874">
    <property type="entry name" value="ATPase domain of HSP90 chaperone/DNA topoisomerase II/histidine kinase"/>
    <property type="match status" value="1"/>
</dbReference>
<dbReference type="PANTHER" id="PTHR43047">
    <property type="entry name" value="TWO-COMPONENT HISTIDINE PROTEIN KINASE"/>
    <property type="match status" value="1"/>
</dbReference>
<feature type="domain" description="Response regulatory" evidence="10">
    <location>
        <begin position="514"/>
        <end position="631"/>
    </location>
</feature>
<dbReference type="Gene3D" id="1.10.287.130">
    <property type="match status" value="1"/>
</dbReference>
<proteinExistence type="predicted"/>
<accession>A0A6P2UYE4</accession>
<evidence type="ECO:0000256" key="7">
    <source>
        <dbReference type="PROSITE-ProRule" id="PRU00169"/>
    </source>
</evidence>
<dbReference type="SMART" id="SM00448">
    <property type="entry name" value="REC"/>
    <property type="match status" value="1"/>
</dbReference>
<dbReference type="Gene3D" id="3.40.50.2300">
    <property type="match status" value="1"/>
</dbReference>
<dbReference type="InterPro" id="IPR003594">
    <property type="entry name" value="HATPase_dom"/>
</dbReference>
<dbReference type="Pfam" id="PF00512">
    <property type="entry name" value="HisKA"/>
    <property type="match status" value="1"/>
</dbReference>
<dbReference type="SMART" id="SM00388">
    <property type="entry name" value="HisKA"/>
    <property type="match status" value="1"/>
</dbReference>
<evidence type="ECO:0000313" key="11">
    <source>
        <dbReference type="EMBL" id="VWC76155.1"/>
    </source>
</evidence>
<keyword evidence="5" id="KW-0808">Transferase</keyword>
<dbReference type="InterPro" id="IPR004358">
    <property type="entry name" value="Sig_transdc_His_kin-like_C"/>
</dbReference>
<reference evidence="11 12" key="1">
    <citation type="submission" date="2019-09" db="EMBL/GenBank/DDBJ databases">
        <authorList>
            <person name="Depoorter E."/>
        </authorList>
    </citation>
    <scope>NUCLEOTIDE SEQUENCE [LARGE SCALE GENOMIC DNA]</scope>
    <source>
        <strain evidence="11">R-39750</strain>
    </source>
</reference>
<evidence type="ECO:0000256" key="3">
    <source>
        <dbReference type="ARBA" id="ARBA00012438"/>
    </source>
</evidence>
<keyword evidence="8" id="KW-0812">Transmembrane</keyword>
<gene>
    <name evidence="11" type="ORF">BLA39750_00886</name>
</gene>
<dbReference type="SMART" id="SM00387">
    <property type="entry name" value="HATPase_c"/>
    <property type="match status" value="1"/>
</dbReference>
<dbReference type="Gene3D" id="3.30.565.10">
    <property type="entry name" value="Histidine kinase-like ATPase, C-terminal domain"/>
    <property type="match status" value="1"/>
</dbReference>
<feature type="domain" description="Histidine kinase" evidence="9">
    <location>
        <begin position="273"/>
        <end position="488"/>
    </location>
</feature>
<evidence type="ECO:0000256" key="6">
    <source>
        <dbReference type="ARBA" id="ARBA00022777"/>
    </source>
</evidence>
<dbReference type="PANTHER" id="PTHR43047:SF72">
    <property type="entry name" value="OSMOSENSING HISTIDINE PROTEIN KINASE SLN1"/>
    <property type="match status" value="1"/>
</dbReference>
<dbReference type="InterPro" id="IPR036097">
    <property type="entry name" value="HisK_dim/P_sf"/>
</dbReference>
<dbReference type="EC" id="2.7.13.3" evidence="3"/>
<dbReference type="Pfam" id="PF02518">
    <property type="entry name" value="HATPase_c"/>
    <property type="match status" value="1"/>
</dbReference>
<feature type="transmembrane region" description="Helical" evidence="8">
    <location>
        <begin position="185"/>
        <end position="205"/>
    </location>
</feature>
<dbReference type="GO" id="GO:0005886">
    <property type="term" value="C:plasma membrane"/>
    <property type="evidence" value="ECO:0007669"/>
    <property type="project" value="UniProtKB-SubCell"/>
</dbReference>
<evidence type="ECO:0000256" key="8">
    <source>
        <dbReference type="SAM" id="Phobius"/>
    </source>
</evidence>
<sequence>MGPISWQGWSLVRKGVVVIGISVLMLVGSLVTGYRLERQTGTATAEMLRTMKVQSDIQMLLTLIEDAATGVRGFVLTGQNDFLIPYRNARRQLPQTLDALRANVRDPEQLARLQRVIPLVELKLGSLNELSESRGTGPEDLREHLLASKEVLDQLRSEIRAMNVREAVLVEVRTSAVDEAIRRNALMNAATALVGLAGGAAMLIFTVRMVRRVRRAADNAERLALELPLLPGDSTTDELGQLSERLERASAVLATRAAAAQAANRAKTEFLSRTSHELRTPLNAILGFAQLLERDLTSLQQQQQASHIVRAGRHLLALIDDVLDIARIESGGLPIEPESVDVQGLLSEAIALVSPLADRRRIAMHGVSVDESLAILADRQRASQVVLNLLSNAIKYNQDGGWVRIDVSDDEQVVNIDVVDGGPGIPAELQTRLFTPFDRLGAERHNRDGIGLGLALSKSLMQQMGGQIDVDAKPGRGSTFRLTFPRAPLFHSKQMGVASPLHGATPGVKPIERTVLCVEDDPSNLALVETLMVRRPHLKLVTAQDGNEALRIVRETPPDLILLDLDLPGQSGEAVLRTIRTSPALAAIPVVILSADALQESVERLRVAGATSYLTKPLDLAAFYAALDETLT</sequence>
<dbReference type="Proteomes" id="UP000494110">
    <property type="component" value="Unassembled WGS sequence"/>
</dbReference>
<dbReference type="EMBL" id="CABVQN010000003">
    <property type="protein sequence ID" value="VWC76155.1"/>
    <property type="molecule type" value="Genomic_DNA"/>
</dbReference>
<protein>
    <recommendedName>
        <fullName evidence="3">histidine kinase</fullName>
        <ecNumber evidence="3">2.7.13.3</ecNumber>
    </recommendedName>
</protein>
<comment type="subcellular location">
    <subcellularLocation>
        <location evidence="2">Cell inner membrane</location>
        <topology evidence="2">Multi-pass membrane protein</topology>
    </subcellularLocation>
</comment>
<keyword evidence="8" id="KW-0472">Membrane</keyword>
<dbReference type="PROSITE" id="PS50110">
    <property type="entry name" value="RESPONSE_REGULATORY"/>
    <property type="match status" value="1"/>
</dbReference>
<dbReference type="SUPFAM" id="SSF52172">
    <property type="entry name" value="CheY-like"/>
    <property type="match status" value="1"/>
</dbReference>
<dbReference type="CDD" id="cd00082">
    <property type="entry name" value="HisKA"/>
    <property type="match status" value="1"/>
</dbReference>
<organism evidence="11 12">
    <name type="scientific">Burkholderia lata (strain ATCC 17760 / DSM 23089 / LMG 22485 / NCIMB 9086 / R18194 / 383)</name>
    <dbReference type="NCBI Taxonomy" id="482957"/>
    <lineage>
        <taxon>Bacteria</taxon>
        <taxon>Pseudomonadati</taxon>
        <taxon>Pseudomonadota</taxon>
        <taxon>Betaproteobacteria</taxon>
        <taxon>Burkholderiales</taxon>
        <taxon>Burkholderiaceae</taxon>
        <taxon>Burkholderia</taxon>
        <taxon>Burkholderia cepacia complex</taxon>
    </lineage>
</organism>
<dbReference type="Pfam" id="PF05227">
    <property type="entry name" value="CHASE3"/>
    <property type="match status" value="1"/>
</dbReference>
<evidence type="ECO:0000313" key="12">
    <source>
        <dbReference type="Proteomes" id="UP000494110"/>
    </source>
</evidence>
<dbReference type="InterPro" id="IPR005467">
    <property type="entry name" value="His_kinase_dom"/>
</dbReference>
<feature type="modified residue" description="4-aspartylphosphate" evidence="7">
    <location>
        <position position="564"/>
    </location>
</feature>
<dbReference type="PRINTS" id="PR00344">
    <property type="entry name" value="BCTRLSENSOR"/>
</dbReference>
<dbReference type="GO" id="GO:0009927">
    <property type="term" value="F:histidine phosphotransfer kinase activity"/>
    <property type="evidence" value="ECO:0007669"/>
    <property type="project" value="TreeGrafter"/>
</dbReference>